<sequence>MTKIVGTLGPKSMSVEVLSQCLMAGMSTVFIKKSYNQSILEKAIWWNFLMDQTPHSGFV</sequence>
<evidence type="ECO:0000313" key="1">
    <source>
        <dbReference type="EMBL" id="OTF90690.1"/>
    </source>
</evidence>
<protein>
    <submittedName>
        <fullName evidence="1">Putative pyruvate/Phosphoenolpyruvate kinase-like domain-containing protein</fullName>
    </submittedName>
</protein>
<dbReference type="GO" id="GO:0016301">
    <property type="term" value="F:kinase activity"/>
    <property type="evidence" value="ECO:0007669"/>
    <property type="project" value="UniProtKB-KW"/>
</dbReference>
<proteinExistence type="predicted"/>
<dbReference type="InterPro" id="IPR040442">
    <property type="entry name" value="Pyrv_kinase-like_dom_sf"/>
</dbReference>
<keyword evidence="1" id="KW-0418">Kinase</keyword>
<keyword evidence="2" id="KW-1185">Reference proteome</keyword>
<dbReference type="Proteomes" id="UP000215914">
    <property type="component" value="Chromosome 16"/>
</dbReference>
<reference evidence="2" key="1">
    <citation type="journal article" date="2017" name="Nature">
        <title>The sunflower genome provides insights into oil metabolism, flowering and Asterid evolution.</title>
        <authorList>
            <person name="Badouin H."/>
            <person name="Gouzy J."/>
            <person name="Grassa C.J."/>
            <person name="Murat F."/>
            <person name="Staton S.E."/>
            <person name="Cottret L."/>
            <person name="Lelandais-Briere C."/>
            <person name="Owens G.L."/>
            <person name="Carrere S."/>
            <person name="Mayjonade B."/>
            <person name="Legrand L."/>
            <person name="Gill N."/>
            <person name="Kane N.C."/>
            <person name="Bowers J.E."/>
            <person name="Hubner S."/>
            <person name="Bellec A."/>
            <person name="Berard A."/>
            <person name="Berges H."/>
            <person name="Blanchet N."/>
            <person name="Boniface M.C."/>
            <person name="Brunel D."/>
            <person name="Catrice O."/>
            <person name="Chaidir N."/>
            <person name="Claudel C."/>
            <person name="Donnadieu C."/>
            <person name="Faraut T."/>
            <person name="Fievet G."/>
            <person name="Helmstetter N."/>
            <person name="King M."/>
            <person name="Knapp S.J."/>
            <person name="Lai Z."/>
            <person name="Le Paslier M.C."/>
            <person name="Lippi Y."/>
            <person name="Lorenzon L."/>
            <person name="Mandel J.R."/>
            <person name="Marage G."/>
            <person name="Marchand G."/>
            <person name="Marquand E."/>
            <person name="Bret-Mestries E."/>
            <person name="Morien E."/>
            <person name="Nambeesan S."/>
            <person name="Nguyen T."/>
            <person name="Pegot-Espagnet P."/>
            <person name="Pouilly N."/>
            <person name="Raftis F."/>
            <person name="Sallet E."/>
            <person name="Schiex T."/>
            <person name="Thomas J."/>
            <person name="Vandecasteele C."/>
            <person name="Vares D."/>
            <person name="Vear F."/>
            <person name="Vautrin S."/>
            <person name="Crespi M."/>
            <person name="Mangin B."/>
            <person name="Burke J.M."/>
            <person name="Salse J."/>
            <person name="Munos S."/>
            <person name="Vincourt P."/>
            <person name="Rieseberg L.H."/>
            <person name="Langlade N.B."/>
        </authorList>
    </citation>
    <scope>NUCLEOTIDE SEQUENCE [LARGE SCALE GENOMIC DNA]</scope>
    <source>
        <strain evidence="2">cv. SF193</strain>
    </source>
</reference>
<dbReference type="AlphaFoldDB" id="A0A251RW61"/>
<gene>
    <name evidence="1" type="ORF">HannXRQ_Chr16g0502321</name>
</gene>
<dbReference type="EMBL" id="CM007905">
    <property type="protein sequence ID" value="OTF90690.1"/>
    <property type="molecule type" value="Genomic_DNA"/>
</dbReference>
<evidence type="ECO:0000313" key="2">
    <source>
        <dbReference type="Proteomes" id="UP000215914"/>
    </source>
</evidence>
<keyword evidence="1" id="KW-0808">Transferase</keyword>
<keyword evidence="1" id="KW-0670">Pyruvate</keyword>
<organism evidence="1 2">
    <name type="scientific">Helianthus annuus</name>
    <name type="common">Common sunflower</name>
    <dbReference type="NCBI Taxonomy" id="4232"/>
    <lineage>
        <taxon>Eukaryota</taxon>
        <taxon>Viridiplantae</taxon>
        <taxon>Streptophyta</taxon>
        <taxon>Embryophyta</taxon>
        <taxon>Tracheophyta</taxon>
        <taxon>Spermatophyta</taxon>
        <taxon>Magnoliopsida</taxon>
        <taxon>eudicotyledons</taxon>
        <taxon>Gunneridae</taxon>
        <taxon>Pentapetalae</taxon>
        <taxon>asterids</taxon>
        <taxon>campanulids</taxon>
        <taxon>Asterales</taxon>
        <taxon>Asteraceae</taxon>
        <taxon>Asteroideae</taxon>
        <taxon>Heliantheae alliance</taxon>
        <taxon>Heliantheae</taxon>
        <taxon>Helianthus</taxon>
    </lineage>
</organism>
<dbReference type="InParanoid" id="A0A251RW61"/>
<dbReference type="Gene3D" id="3.20.20.60">
    <property type="entry name" value="Phosphoenolpyruvate-binding domains"/>
    <property type="match status" value="1"/>
</dbReference>
<accession>A0A251RW61</accession>
<name>A0A251RW61_HELAN</name>